<dbReference type="Proteomes" id="UP001385951">
    <property type="component" value="Unassembled WGS sequence"/>
</dbReference>
<evidence type="ECO:0000313" key="2">
    <source>
        <dbReference type="EMBL" id="KAK7689812.1"/>
    </source>
</evidence>
<protein>
    <submittedName>
        <fullName evidence="2">Uncharacterized protein</fullName>
    </submittedName>
</protein>
<evidence type="ECO:0000256" key="1">
    <source>
        <dbReference type="SAM" id="MobiDB-lite"/>
    </source>
</evidence>
<proteinExistence type="predicted"/>
<feature type="region of interest" description="Disordered" evidence="1">
    <location>
        <begin position="205"/>
        <end position="286"/>
    </location>
</feature>
<evidence type="ECO:0000313" key="3">
    <source>
        <dbReference type="Proteomes" id="UP001385951"/>
    </source>
</evidence>
<organism evidence="2 3">
    <name type="scientific">Cerrena zonata</name>
    <dbReference type="NCBI Taxonomy" id="2478898"/>
    <lineage>
        <taxon>Eukaryota</taxon>
        <taxon>Fungi</taxon>
        <taxon>Dikarya</taxon>
        <taxon>Basidiomycota</taxon>
        <taxon>Agaricomycotina</taxon>
        <taxon>Agaricomycetes</taxon>
        <taxon>Polyporales</taxon>
        <taxon>Cerrenaceae</taxon>
        <taxon>Cerrena</taxon>
    </lineage>
</organism>
<accession>A0AAW0GBH8</accession>
<comment type="caution">
    <text evidence="2">The sequence shown here is derived from an EMBL/GenBank/DDBJ whole genome shotgun (WGS) entry which is preliminary data.</text>
</comment>
<name>A0AAW0GBH8_9APHY</name>
<dbReference type="AlphaFoldDB" id="A0AAW0GBH8"/>
<gene>
    <name evidence="2" type="ORF">QCA50_006451</name>
</gene>
<sequence>MVDIPRCIISNEQIPKDVGVFRQVLNEYVSERDALRRKWSLEGNDKIQGELGGLYASTIPLRLDWFATFNAMYWTLVPDAETLLHIIRNLMKFKAMGQNATPLQVIKQDSYSYIFVPLTLEGMNIYRREAPSYELVPYEDPYNNFPKFSLPLHPYPAILHAHKAFERFGALRLSDAHLQMYNNIERIWALWGELEAYTPVPSASTASASSSVIRNEPESSVSRATSHENRKASRQARHSAPYSRPSGPDSFSVDDFVKELFGTANPRRPTTIDKSQGGQPLLPHPN</sequence>
<reference evidence="2 3" key="1">
    <citation type="submission" date="2022-09" db="EMBL/GenBank/DDBJ databases">
        <authorList>
            <person name="Palmer J.M."/>
        </authorList>
    </citation>
    <scope>NUCLEOTIDE SEQUENCE [LARGE SCALE GENOMIC DNA]</scope>
    <source>
        <strain evidence="2 3">DSM 7382</strain>
    </source>
</reference>
<dbReference type="EMBL" id="JASBNA010000007">
    <property type="protein sequence ID" value="KAK7689812.1"/>
    <property type="molecule type" value="Genomic_DNA"/>
</dbReference>
<keyword evidence="3" id="KW-1185">Reference proteome</keyword>